<dbReference type="AlphaFoldDB" id="A0A9W6UE04"/>
<comment type="caution">
    <text evidence="2">The sequence shown here is derived from an EMBL/GenBank/DDBJ whole genome shotgun (WGS) entry which is preliminary data.</text>
</comment>
<feature type="region of interest" description="Disordered" evidence="1">
    <location>
        <begin position="222"/>
        <end position="241"/>
    </location>
</feature>
<protein>
    <submittedName>
        <fullName evidence="2">Unnamed protein product</fullName>
    </submittedName>
</protein>
<dbReference type="OrthoDB" id="117556at2759"/>
<sequence>MESGDLSRKMGSLRGDIEQLDSTNGELVAQVPALESKRGQLDVKLAEATPRVYYERVLLKLKCTGDEELLLEALSNASGRLDGSVEHAMGEASTGRFLTLQERAQQEVPQIDTAVVSDPTSGGQNILEVWLKLERKYGSHQAVVDHVQEIESGITQKEADLEVVAPGKMLHRIKQALTWVGDIELLREALDKVVAISSKSGSTSNERQLVLLEARSTPSATVLGGTEDFNPKREIEPSPSQNGDLFSVFKSEVKASLAAKRNEILRVPPNQTKAAHRASYLLRAAKYSMSVKVTPDLCNTQAAHTLSFHAAALDENDMHVGS</sequence>
<dbReference type="EMBL" id="BSXT01000632">
    <property type="protein sequence ID" value="GMF31445.1"/>
    <property type="molecule type" value="Genomic_DNA"/>
</dbReference>
<gene>
    <name evidence="2" type="ORF">Pfra01_000721900</name>
</gene>
<accession>A0A9W6UE04</accession>
<proteinExistence type="predicted"/>
<evidence type="ECO:0000256" key="1">
    <source>
        <dbReference type="SAM" id="MobiDB-lite"/>
    </source>
</evidence>
<keyword evidence="3" id="KW-1185">Reference proteome</keyword>
<evidence type="ECO:0000313" key="3">
    <source>
        <dbReference type="Proteomes" id="UP001165121"/>
    </source>
</evidence>
<reference evidence="2" key="1">
    <citation type="submission" date="2023-04" db="EMBL/GenBank/DDBJ databases">
        <title>Phytophthora fragariaefolia NBRC 109709.</title>
        <authorList>
            <person name="Ichikawa N."/>
            <person name="Sato H."/>
            <person name="Tonouchi N."/>
        </authorList>
    </citation>
    <scope>NUCLEOTIDE SEQUENCE</scope>
    <source>
        <strain evidence="2">NBRC 109709</strain>
    </source>
</reference>
<name>A0A9W6UE04_9STRA</name>
<evidence type="ECO:0000313" key="2">
    <source>
        <dbReference type="EMBL" id="GMF31445.1"/>
    </source>
</evidence>
<dbReference type="Proteomes" id="UP001165121">
    <property type="component" value="Unassembled WGS sequence"/>
</dbReference>
<organism evidence="2 3">
    <name type="scientific">Phytophthora fragariaefolia</name>
    <dbReference type="NCBI Taxonomy" id="1490495"/>
    <lineage>
        <taxon>Eukaryota</taxon>
        <taxon>Sar</taxon>
        <taxon>Stramenopiles</taxon>
        <taxon>Oomycota</taxon>
        <taxon>Peronosporomycetes</taxon>
        <taxon>Peronosporales</taxon>
        <taxon>Peronosporaceae</taxon>
        <taxon>Phytophthora</taxon>
    </lineage>
</organism>